<accession>F2IGT6</accession>
<organism evidence="7 8">
    <name type="scientific">Fluviicola taffensis (strain DSM 16823 / NCIMB 13979 / RW262)</name>
    <dbReference type="NCBI Taxonomy" id="755732"/>
    <lineage>
        <taxon>Bacteria</taxon>
        <taxon>Pseudomonadati</taxon>
        <taxon>Bacteroidota</taxon>
        <taxon>Flavobacteriia</taxon>
        <taxon>Flavobacteriales</taxon>
        <taxon>Crocinitomicaceae</taxon>
        <taxon>Fluviicola</taxon>
    </lineage>
</organism>
<evidence type="ECO:0000259" key="5">
    <source>
        <dbReference type="Pfam" id="PF00710"/>
    </source>
</evidence>
<reference evidence="7 8" key="1">
    <citation type="journal article" date="2011" name="Stand. Genomic Sci.">
        <title>Complete genome sequence of the gliding freshwater bacterium Fluviicola taffensis type strain (RW262).</title>
        <authorList>
            <person name="Woyke T."/>
            <person name="Chertkov O."/>
            <person name="Lapidus A."/>
            <person name="Nolan M."/>
            <person name="Lucas S."/>
            <person name="Del Rio T.G."/>
            <person name="Tice H."/>
            <person name="Cheng J.F."/>
            <person name="Tapia R."/>
            <person name="Han C."/>
            <person name="Goodwin L."/>
            <person name="Pitluck S."/>
            <person name="Liolios K."/>
            <person name="Pagani I."/>
            <person name="Ivanova N."/>
            <person name="Huntemann M."/>
            <person name="Mavromatis K."/>
            <person name="Mikhailova N."/>
            <person name="Pati A."/>
            <person name="Chen A."/>
            <person name="Palaniappan K."/>
            <person name="Land M."/>
            <person name="Hauser L."/>
            <person name="Brambilla E.M."/>
            <person name="Rohde M."/>
            <person name="Mwirichia R."/>
            <person name="Sikorski J."/>
            <person name="Tindall B.J."/>
            <person name="Goker M."/>
            <person name="Bristow J."/>
            <person name="Eisen J.A."/>
            <person name="Markowitz V."/>
            <person name="Hugenholtz P."/>
            <person name="Klenk H.P."/>
            <person name="Kyrpides N.C."/>
        </authorList>
    </citation>
    <scope>NUCLEOTIDE SEQUENCE [LARGE SCALE GENOMIC DNA]</scope>
    <source>
        <strain evidence="8">DSM 16823 / RW262 / RW262</strain>
    </source>
</reference>
<sequence>MKTTPQVLVIYTGGTIGMVNDPLTGSLTAFDFGDVYKHIPELARLNVQLTTHAFPHPIDSSEMNPAWWKEMAELVYNKYNEFDGFVILHGSDTMAFSASALSFMLQGLKKPVIFTGSQLPIGTIRTDGKENLVTAIEIAAAKNENGAPRIQEVAIYFEYSLYRGNRTSKVSASSFEAFRSPNLRPLAVAGVHIDYTGGTLESSKELELYTAFDASVALIKFFPGINWNIYESLFDTKKTKAIILETYGSGNAPSDAKFHELLSNYLQAGGIVLNITQCSTGRVEQGKYETSSFFEKNGVLSGFDLTTEAAVTKTMYALGKSAGNVELAKDILKKSVCGEVTV</sequence>
<feature type="domain" description="Asparaginase/glutaminase C-terminal" evidence="6">
    <location>
        <begin position="216"/>
        <end position="325"/>
    </location>
</feature>
<dbReference type="STRING" id="755732.Fluta_1711"/>
<dbReference type="eggNOG" id="COG0252">
    <property type="taxonomic scope" value="Bacteria"/>
</dbReference>
<dbReference type="Pfam" id="PF00710">
    <property type="entry name" value="Asparaginase"/>
    <property type="match status" value="1"/>
</dbReference>
<dbReference type="EMBL" id="CP002542">
    <property type="protein sequence ID" value="AEA43703.1"/>
    <property type="molecule type" value="Genomic_DNA"/>
</dbReference>
<dbReference type="InterPro" id="IPR037152">
    <property type="entry name" value="L-asparaginase_N_sf"/>
</dbReference>
<evidence type="ECO:0000256" key="4">
    <source>
        <dbReference type="PROSITE-ProRule" id="PRU10099"/>
    </source>
</evidence>
<keyword evidence="2 7" id="KW-0378">Hydrolase</keyword>
<dbReference type="NCBIfam" id="TIGR00519">
    <property type="entry name" value="asnASE_I"/>
    <property type="match status" value="1"/>
</dbReference>
<dbReference type="GO" id="GO:0004067">
    <property type="term" value="F:asparaginase activity"/>
    <property type="evidence" value="ECO:0007669"/>
    <property type="project" value="UniProtKB-UniRule"/>
</dbReference>
<dbReference type="PROSITE" id="PS51732">
    <property type="entry name" value="ASN_GLN_ASE_3"/>
    <property type="match status" value="1"/>
</dbReference>
<dbReference type="InterPro" id="IPR006034">
    <property type="entry name" value="Asparaginase/glutaminase-like"/>
</dbReference>
<dbReference type="KEGG" id="fte:Fluta_1711"/>
<reference evidence="8" key="2">
    <citation type="submission" date="2011-02" db="EMBL/GenBank/DDBJ databases">
        <title>The complete genome of Fluviicola taffensis DSM 16823.</title>
        <authorList>
            <consortium name="US DOE Joint Genome Institute (JGI-PGF)"/>
            <person name="Lucas S."/>
            <person name="Copeland A."/>
            <person name="Lapidus A."/>
            <person name="Bruce D."/>
            <person name="Goodwin L."/>
            <person name="Pitluck S."/>
            <person name="Kyrpides N."/>
            <person name="Mavromatis K."/>
            <person name="Ivanova N."/>
            <person name="Mikhailova N."/>
            <person name="Pagani I."/>
            <person name="Chertkov O."/>
            <person name="Detter J.C."/>
            <person name="Han C."/>
            <person name="Tapia R."/>
            <person name="Land M."/>
            <person name="Hauser L."/>
            <person name="Markowitz V."/>
            <person name="Cheng J.-F."/>
            <person name="Hugenholtz P."/>
            <person name="Woyke T."/>
            <person name="Wu D."/>
            <person name="Tindall B."/>
            <person name="Pomrenke H.G."/>
            <person name="Brambilla E."/>
            <person name="Klenk H.-P."/>
            <person name="Eisen J.A."/>
        </authorList>
    </citation>
    <scope>NUCLEOTIDE SEQUENCE [LARGE SCALE GENOMIC DNA]</scope>
    <source>
        <strain evidence="8">DSM 16823 / RW262 / RW262</strain>
    </source>
</reference>
<dbReference type="PIRSF" id="PIRSF500176">
    <property type="entry name" value="L_ASNase"/>
    <property type="match status" value="1"/>
</dbReference>
<evidence type="ECO:0000256" key="1">
    <source>
        <dbReference type="ARBA" id="ARBA00010518"/>
    </source>
</evidence>
<evidence type="ECO:0000256" key="3">
    <source>
        <dbReference type="PIRSR" id="PIRSR001220-1"/>
    </source>
</evidence>
<dbReference type="Gene3D" id="3.40.50.40">
    <property type="match status" value="1"/>
</dbReference>
<evidence type="ECO:0000313" key="7">
    <source>
        <dbReference type="EMBL" id="AEA43703.1"/>
    </source>
</evidence>
<dbReference type="PIRSF" id="PIRSF001220">
    <property type="entry name" value="L-ASNase_gatD"/>
    <property type="match status" value="1"/>
</dbReference>
<dbReference type="Pfam" id="PF17763">
    <property type="entry name" value="Asparaginase_C"/>
    <property type="match status" value="1"/>
</dbReference>
<evidence type="ECO:0000259" key="6">
    <source>
        <dbReference type="Pfam" id="PF17763"/>
    </source>
</evidence>
<dbReference type="PROSITE" id="PS00144">
    <property type="entry name" value="ASN_GLN_ASE_1"/>
    <property type="match status" value="1"/>
</dbReference>
<dbReference type="PRINTS" id="PR00139">
    <property type="entry name" value="ASNGLNASE"/>
</dbReference>
<dbReference type="InterPro" id="IPR041725">
    <property type="entry name" value="L-asparaginase_I"/>
</dbReference>
<proteinExistence type="inferred from homology"/>
<dbReference type="SFLD" id="SFLDS00057">
    <property type="entry name" value="Glutaminase/Asparaginase"/>
    <property type="match status" value="1"/>
</dbReference>
<dbReference type="OrthoDB" id="9788068at2"/>
<dbReference type="InterPro" id="IPR040919">
    <property type="entry name" value="Asparaginase_C"/>
</dbReference>
<dbReference type="InterPro" id="IPR020827">
    <property type="entry name" value="Asparaginase/glutaminase_AS1"/>
</dbReference>
<dbReference type="InterPro" id="IPR027473">
    <property type="entry name" value="L-asparaginase_C"/>
</dbReference>
<dbReference type="SMR" id="F2IGT6"/>
<dbReference type="PANTHER" id="PTHR11707">
    <property type="entry name" value="L-ASPARAGINASE"/>
    <property type="match status" value="1"/>
</dbReference>
<dbReference type="PANTHER" id="PTHR11707:SF28">
    <property type="entry name" value="60 KDA LYSOPHOSPHOLIPASE"/>
    <property type="match status" value="1"/>
</dbReference>
<dbReference type="CDD" id="cd08963">
    <property type="entry name" value="L-asparaginase_I"/>
    <property type="match status" value="1"/>
</dbReference>
<feature type="active site" evidence="4">
    <location>
        <position position="15"/>
    </location>
</feature>
<dbReference type="GO" id="GO:0006520">
    <property type="term" value="P:amino acid metabolic process"/>
    <property type="evidence" value="ECO:0007669"/>
    <property type="project" value="InterPro"/>
</dbReference>
<dbReference type="HOGENOM" id="CLU_019134_2_2_10"/>
<dbReference type="Gene3D" id="3.40.50.1170">
    <property type="entry name" value="L-asparaginase, N-terminal domain"/>
    <property type="match status" value="1"/>
</dbReference>
<dbReference type="InterPro" id="IPR006033">
    <property type="entry name" value="AsnA_fam"/>
</dbReference>
<dbReference type="GO" id="GO:0003847">
    <property type="term" value="F:1-alkyl-2-acetylglycerophosphocholine esterase activity"/>
    <property type="evidence" value="ECO:0007669"/>
    <property type="project" value="UniProtKB-EC"/>
</dbReference>
<feature type="domain" description="L-asparaginase N-terminal" evidence="5">
    <location>
        <begin position="6"/>
        <end position="195"/>
    </location>
</feature>
<name>F2IGT6_FLUTR</name>
<dbReference type="Proteomes" id="UP000007463">
    <property type="component" value="Chromosome"/>
</dbReference>
<gene>
    <name evidence="7" type="ordered locus">Fluta_1711</name>
</gene>
<dbReference type="AlphaFoldDB" id="F2IGT6"/>
<evidence type="ECO:0000313" key="8">
    <source>
        <dbReference type="Proteomes" id="UP000007463"/>
    </source>
</evidence>
<dbReference type="InterPro" id="IPR027474">
    <property type="entry name" value="L-asparaginase_N"/>
</dbReference>
<feature type="active site" description="O-isoaspartyl threonine intermediate" evidence="3">
    <location>
        <position position="15"/>
    </location>
</feature>
<dbReference type="SMART" id="SM00870">
    <property type="entry name" value="Asparaginase"/>
    <property type="match status" value="1"/>
</dbReference>
<dbReference type="SUPFAM" id="SSF53774">
    <property type="entry name" value="Glutaminase/Asparaginase"/>
    <property type="match status" value="1"/>
</dbReference>
<comment type="similarity">
    <text evidence="1">Belongs to the asparaginase 1 family.</text>
</comment>
<protein>
    <submittedName>
        <fullName evidence="7">L-asparaginase, type I</fullName>
        <ecNumber evidence="7">3.1.1.47</ecNumber>
    </submittedName>
</protein>
<dbReference type="EC" id="3.1.1.47" evidence="7"/>
<dbReference type="InterPro" id="IPR036152">
    <property type="entry name" value="Asp/glu_Ase-like_sf"/>
</dbReference>
<dbReference type="RefSeq" id="WP_013686473.1">
    <property type="nucleotide sequence ID" value="NC_015321.1"/>
</dbReference>
<evidence type="ECO:0000256" key="2">
    <source>
        <dbReference type="ARBA" id="ARBA00022801"/>
    </source>
</evidence>
<keyword evidence="8" id="KW-1185">Reference proteome</keyword>